<reference evidence="2" key="1">
    <citation type="journal article" date="2010" name="Stand. Genomic Sci.">
        <title>Complete genome sequence of Syntrophothermus lipocalidus type strain (TGB-C1T).</title>
        <authorList>
            <consortium name="US DOE Joint Genome Institute (JGI-PGF)"/>
            <person name="Djao O."/>
            <person name="Zhang X."/>
            <person name="Lucas S."/>
            <person name="Lapidus A."/>
            <person name="Glavina Del Rio T."/>
            <person name="Nolan M."/>
            <person name="Tice H."/>
            <person name="Cheng J."/>
            <person name="Han C."/>
            <person name="Tapia R."/>
            <person name="Goodwin L."/>
            <person name="Pitluck S."/>
            <person name="Liolios K."/>
            <person name="Ivanova N."/>
            <person name="Mavromatis K."/>
            <person name="Mikhailova N."/>
            <person name="Ovchinnikova G."/>
            <person name="Pati A."/>
            <person name="Brambilla E."/>
            <person name="Chen A."/>
            <person name="Palaniappan K."/>
            <person name="Land M."/>
            <person name="Hauser L."/>
            <person name="Chang Y."/>
            <person name="Jeffries C."/>
            <person name="Rohde M."/>
            <person name="Sikorski J."/>
            <person name="Spring S."/>
            <person name="Goker M."/>
            <person name="Detter J."/>
            <person name="Woyke T."/>
            <person name="Bristow J."/>
            <person name="Eisen J."/>
            <person name="Markowitz V."/>
            <person name="Hugenholtz P."/>
            <person name="Kyrpides N."/>
            <person name="Klenk H."/>
        </authorList>
    </citation>
    <scope>NUCLEOTIDE SEQUENCE [LARGE SCALE GENOMIC DNA]</scope>
    <source>
        <strain evidence="2">DSM 12680 / TGB-C1</strain>
    </source>
</reference>
<evidence type="ECO:0000313" key="1">
    <source>
        <dbReference type="EMBL" id="ADI01421.1"/>
    </source>
</evidence>
<reference evidence="1 2" key="2">
    <citation type="journal article" date="2010" name="Stand. Genomic Sci.">
        <title>Complete genome sequence of Syntrophothermus lipocalidus type strain (TGB-C1).</title>
        <authorList>
            <person name="Djao O.D."/>
            <person name="Zhang X."/>
            <person name="Lucas S."/>
            <person name="Lapidus A."/>
            <person name="Del Rio T.G."/>
            <person name="Nolan M."/>
            <person name="Tice H."/>
            <person name="Cheng J.F."/>
            <person name="Han C."/>
            <person name="Tapia R."/>
            <person name="Goodwin L."/>
            <person name="Pitluck S."/>
            <person name="Liolios K."/>
            <person name="Ivanova N."/>
            <person name="Mavromatis K."/>
            <person name="Mikhailova N."/>
            <person name="Ovchinnikova G."/>
            <person name="Pati A."/>
            <person name="Brambilla E."/>
            <person name="Chen A."/>
            <person name="Palaniappan K."/>
            <person name="Land M."/>
            <person name="Hauser L."/>
            <person name="Chang Y.J."/>
            <person name="Jeffries C.D."/>
            <person name="Rohde M."/>
            <person name="Sikorski J."/>
            <person name="Spring S."/>
            <person name="Goker M."/>
            <person name="Detter J.C."/>
            <person name="Woyke T."/>
            <person name="Bristow J."/>
            <person name="Eisen J.A."/>
            <person name="Markowitz V."/>
            <person name="Hugenholtz P."/>
            <person name="Kyrpides N.C."/>
            <person name="Klenk H.P."/>
        </authorList>
    </citation>
    <scope>NUCLEOTIDE SEQUENCE [LARGE SCALE GENOMIC DNA]</scope>
    <source>
        <strain evidence="2">DSM 12680 / TGB-C1</strain>
    </source>
</reference>
<gene>
    <name evidence="1" type="ordered locus">Slip_0638</name>
</gene>
<protein>
    <submittedName>
        <fullName evidence="1">Uncharacterized protein</fullName>
    </submittedName>
</protein>
<sequence length="87" mass="9831">MSLAKHRVLLYFVLLALTVVFTVSGCDQNEKQSQTGPQTKPKIVFGDCSWDSIQVHNRIAAYKLDLIVRMGLPSRIGGNEWKIRVRS</sequence>
<name>D7CL36_SYNLT</name>
<dbReference type="PROSITE" id="PS51257">
    <property type="entry name" value="PROKAR_LIPOPROTEIN"/>
    <property type="match status" value="1"/>
</dbReference>
<dbReference type="OrthoDB" id="9801163at2"/>
<dbReference type="RefSeq" id="WP_013174823.1">
    <property type="nucleotide sequence ID" value="NC_014220.1"/>
</dbReference>
<keyword evidence="2" id="KW-1185">Reference proteome</keyword>
<evidence type="ECO:0000313" key="2">
    <source>
        <dbReference type="Proteomes" id="UP000000378"/>
    </source>
</evidence>
<organism evidence="1 2">
    <name type="scientific">Syntrophothermus lipocalidus (strain DSM 12680 / TGB-C1)</name>
    <dbReference type="NCBI Taxonomy" id="643648"/>
    <lineage>
        <taxon>Bacteria</taxon>
        <taxon>Bacillati</taxon>
        <taxon>Bacillota</taxon>
        <taxon>Clostridia</taxon>
        <taxon>Eubacteriales</taxon>
        <taxon>Syntrophomonadaceae</taxon>
        <taxon>Syntrophothermus</taxon>
    </lineage>
</organism>
<dbReference type="Proteomes" id="UP000000378">
    <property type="component" value="Chromosome"/>
</dbReference>
<dbReference type="KEGG" id="slp:Slip_0638"/>
<dbReference type="AlphaFoldDB" id="D7CL36"/>
<dbReference type="EMBL" id="CP002048">
    <property type="protein sequence ID" value="ADI01421.1"/>
    <property type="molecule type" value="Genomic_DNA"/>
</dbReference>
<accession>D7CL36</accession>
<proteinExistence type="predicted"/>
<dbReference type="HOGENOM" id="CLU_2482201_0_0_9"/>